<accession>E6PKV2</accession>
<comment type="caution">
    <text evidence="1">The sequence shown here is derived from an EMBL/GenBank/DDBJ whole genome shotgun (WGS) entry which is preliminary data.</text>
</comment>
<proteinExistence type="predicted"/>
<gene>
    <name evidence="1" type="ORF">CARN2_1816</name>
</gene>
<dbReference type="EMBL" id="CABM01000008">
    <property type="protein sequence ID" value="CBH95553.1"/>
    <property type="molecule type" value="Genomic_DNA"/>
</dbReference>
<reference evidence="1" key="1">
    <citation type="submission" date="2009-10" db="EMBL/GenBank/DDBJ databases">
        <title>Diversity of trophic interactions inside an arsenic-rich microbial ecosystem.</title>
        <authorList>
            <person name="Bertin P.N."/>
            <person name="Heinrich-Salmeron A."/>
            <person name="Pelletier E."/>
            <person name="Goulhen-Chollet F."/>
            <person name="Arsene-Ploetze F."/>
            <person name="Gallien S."/>
            <person name="Calteau A."/>
            <person name="Vallenet D."/>
            <person name="Casiot C."/>
            <person name="Chane-Woon-Ming B."/>
            <person name="Giloteaux L."/>
            <person name="Barakat M."/>
            <person name="Bonnefoy V."/>
            <person name="Bruneel O."/>
            <person name="Chandler M."/>
            <person name="Cleiss J."/>
            <person name="Duran R."/>
            <person name="Elbaz-Poulichet F."/>
            <person name="Fonknechten N."/>
            <person name="Lauga B."/>
            <person name="Mornico D."/>
            <person name="Ortet P."/>
            <person name="Schaeffer C."/>
            <person name="Siguier P."/>
            <person name="Alexander Thil Smith A."/>
            <person name="Van Dorsselaer A."/>
            <person name="Weissenbach J."/>
            <person name="Medigue C."/>
            <person name="Le Paslier D."/>
        </authorList>
    </citation>
    <scope>NUCLEOTIDE SEQUENCE</scope>
</reference>
<sequence length="109" mass="11923">MLRTSLLALTLSAAAALAPAAHADGVYWSLGVGGPGVAANFGNVYPAPPVYYYAPPPVYYAPPAPVYYAPPPAVTYYPGYISYGVYNRPWHPDRGWHRGWGREDDDERH</sequence>
<organism evidence="1">
    <name type="scientific">mine drainage metagenome</name>
    <dbReference type="NCBI Taxonomy" id="410659"/>
    <lineage>
        <taxon>unclassified sequences</taxon>
        <taxon>metagenomes</taxon>
        <taxon>ecological metagenomes</taxon>
    </lineage>
</organism>
<dbReference type="AlphaFoldDB" id="E6PKV2"/>
<name>E6PKV2_9ZZZZ</name>
<evidence type="ECO:0000313" key="1">
    <source>
        <dbReference type="EMBL" id="CBH95553.1"/>
    </source>
</evidence>
<protein>
    <submittedName>
        <fullName evidence="1">Putative Glutelin</fullName>
    </submittedName>
</protein>